<feature type="transmembrane region" description="Helical" evidence="7">
    <location>
        <begin position="176"/>
        <end position="196"/>
    </location>
</feature>
<dbReference type="SUPFAM" id="SSF51735">
    <property type="entry name" value="NAD(P)-binding Rossmann-fold domains"/>
    <property type="match status" value="1"/>
</dbReference>
<keyword evidence="7" id="KW-0812">Transmembrane</keyword>
<organism evidence="10 11">
    <name type="scientific">Solanum verrucosum</name>
    <dbReference type="NCBI Taxonomy" id="315347"/>
    <lineage>
        <taxon>Eukaryota</taxon>
        <taxon>Viridiplantae</taxon>
        <taxon>Streptophyta</taxon>
        <taxon>Embryophyta</taxon>
        <taxon>Tracheophyta</taxon>
        <taxon>Spermatophyta</taxon>
        <taxon>Magnoliopsida</taxon>
        <taxon>eudicotyledons</taxon>
        <taxon>Gunneridae</taxon>
        <taxon>Pentapetalae</taxon>
        <taxon>asterids</taxon>
        <taxon>lamiids</taxon>
        <taxon>Solanales</taxon>
        <taxon>Solanaceae</taxon>
        <taxon>Solanoideae</taxon>
        <taxon>Solaneae</taxon>
        <taxon>Solanum</taxon>
    </lineage>
</organism>
<evidence type="ECO:0000256" key="5">
    <source>
        <dbReference type="ARBA" id="ARBA00023136"/>
    </source>
</evidence>
<dbReference type="AlphaFoldDB" id="A0AAF0V4A5"/>
<dbReference type="Pfam" id="PF11960">
    <property type="entry name" value="DUF3474"/>
    <property type="match status" value="1"/>
</dbReference>
<dbReference type="GO" id="GO:0016020">
    <property type="term" value="C:membrane"/>
    <property type="evidence" value="ECO:0007669"/>
    <property type="project" value="UniProtKB-SubCell"/>
</dbReference>
<dbReference type="PRINTS" id="PR00081">
    <property type="entry name" value="GDHRDH"/>
</dbReference>
<comment type="subcellular location">
    <subcellularLocation>
        <location evidence="1">Membrane</location>
    </subcellularLocation>
</comment>
<gene>
    <name evidence="10" type="ORF">MTR67_049888</name>
</gene>
<evidence type="ECO:0000259" key="9">
    <source>
        <dbReference type="Pfam" id="PF11960"/>
    </source>
</evidence>
<name>A0AAF0V4A5_SOLVR</name>
<dbReference type="CDD" id="cd05233">
    <property type="entry name" value="SDR_c"/>
    <property type="match status" value="1"/>
</dbReference>
<accession>A0AAF0V4A5</accession>
<protein>
    <submittedName>
        <fullName evidence="10">Uncharacterized protein</fullName>
    </submittedName>
</protein>
<dbReference type="GO" id="GO:0016717">
    <property type="term" value="F:oxidoreductase activity, acting on paired donors, with oxidation of a pair of donors resulting in the reduction of molecular oxygen to two molecules of water"/>
    <property type="evidence" value="ECO:0007669"/>
    <property type="project" value="InterPro"/>
</dbReference>
<feature type="transmembrane region" description="Helical" evidence="7">
    <location>
        <begin position="53"/>
        <end position="70"/>
    </location>
</feature>
<sequence>MGAGGNMSTPTTKNEQKKNHLQRVPSAKPPFTLGDVKKAIPPHCFQRSLIRSFSYLIQDLIFVSIFYYIANTYFHLLPSPLTYLAWPAYWIAQGCVCTGIWVIGHECGHHGFSDYQWVDDTVGHILHSALLTPYFAWKHSHRRHHANTGSLENDEVYIPRFKSKLRWYYKYLNNPLGRVFVLAFTLTFAWPLYLMFNISGKKYERFTCHYDPNSPLYSNRERMQIYISDAGVIATTYVLYRLAMTQGLTWVLCIYGVPLLIVNGFIVLITLMHHTHASLPHYDSSEWDFLRGALATVDRDYGILNKVFHNVTDTHVLHHIFSYISHYHAMEATNAIKPLLGDYYQVDDTPIIKAMWRDTKECIYVEKDEGSQGASSGIGLEFCLDLAKAGCRIIAAARRVDRLTNLCNQINSEGPARRAFALELDVMANGATIEAAVKIAWDAFGRIDVLVNNASVRRNWLIYIGSVSSSLKLSEEEWEHTFRTNLRGAWLVSKYVCRHMRDAKQGGGSVINITSIAALNRVVVPGTLAYASSKMALDMVTKIMALELGVDKIRVNSISPGIFKYEITDLSLFQQKWLHKFLYKTLPQRFVGTTDPALTSVIRYLIHDSSEYVTGNIFIVNGGGTLPGVPIFPSL</sequence>
<evidence type="ECO:0000256" key="3">
    <source>
        <dbReference type="ARBA" id="ARBA00009295"/>
    </source>
</evidence>
<evidence type="ECO:0000313" key="10">
    <source>
        <dbReference type="EMBL" id="WMV56503.1"/>
    </source>
</evidence>
<feature type="region of interest" description="Disordered" evidence="6">
    <location>
        <begin position="1"/>
        <end position="26"/>
    </location>
</feature>
<dbReference type="InterPro" id="IPR036291">
    <property type="entry name" value="NAD(P)-bd_dom_sf"/>
</dbReference>
<evidence type="ECO:0000256" key="1">
    <source>
        <dbReference type="ARBA" id="ARBA00004370"/>
    </source>
</evidence>
<dbReference type="PROSITE" id="PS00061">
    <property type="entry name" value="ADH_SHORT"/>
    <property type="match status" value="1"/>
</dbReference>
<dbReference type="Pfam" id="PF00487">
    <property type="entry name" value="FA_desaturase"/>
    <property type="match status" value="1"/>
</dbReference>
<evidence type="ECO:0000256" key="6">
    <source>
        <dbReference type="SAM" id="MobiDB-lite"/>
    </source>
</evidence>
<feature type="compositionally biased region" description="Polar residues" evidence="6">
    <location>
        <begin position="1"/>
        <end position="13"/>
    </location>
</feature>
<dbReference type="EMBL" id="CP133623">
    <property type="protein sequence ID" value="WMV56503.1"/>
    <property type="molecule type" value="Genomic_DNA"/>
</dbReference>
<dbReference type="InterPro" id="IPR020904">
    <property type="entry name" value="Sc_DH/Rdtase_CS"/>
</dbReference>
<evidence type="ECO:0000256" key="2">
    <source>
        <dbReference type="ARBA" id="ARBA00005189"/>
    </source>
</evidence>
<dbReference type="InterPro" id="IPR021863">
    <property type="entry name" value="FAS_N"/>
</dbReference>
<evidence type="ECO:0000256" key="7">
    <source>
        <dbReference type="SAM" id="Phobius"/>
    </source>
</evidence>
<feature type="transmembrane region" description="Helical" evidence="7">
    <location>
        <begin position="249"/>
        <end position="271"/>
    </location>
</feature>
<keyword evidence="5 7" id="KW-0472">Membrane</keyword>
<dbReference type="PANTHER" id="PTHR32100">
    <property type="entry name" value="OMEGA-6 FATTY ACID DESATURASE, CHLOROPLASTIC"/>
    <property type="match status" value="1"/>
</dbReference>
<dbReference type="InterPro" id="IPR012171">
    <property type="entry name" value="Fatty_acid_desaturase"/>
</dbReference>
<feature type="domain" description="Fatty acid desaturase" evidence="8">
    <location>
        <begin position="85"/>
        <end position="345"/>
    </location>
</feature>
<reference evidence="10" key="1">
    <citation type="submission" date="2023-08" db="EMBL/GenBank/DDBJ databases">
        <title>A de novo genome assembly of Solanum verrucosum Schlechtendal, a Mexican diploid species geographically isolated from the other diploid A-genome species in potato relatives.</title>
        <authorList>
            <person name="Hosaka K."/>
        </authorList>
    </citation>
    <scope>NUCLEOTIDE SEQUENCE</scope>
    <source>
        <tissue evidence="10">Young leaves</tissue>
    </source>
</reference>
<comment type="similarity">
    <text evidence="3">Belongs to the fatty acid desaturase type 1 family.</text>
</comment>
<dbReference type="GO" id="GO:0006629">
    <property type="term" value="P:lipid metabolic process"/>
    <property type="evidence" value="ECO:0007669"/>
    <property type="project" value="InterPro"/>
</dbReference>
<evidence type="ECO:0000256" key="4">
    <source>
        <dbReference type="ARBA" id="ARBA00023002"/>
    </source>
</evidence>
<keyword evidence="11" id="KW-1185">Reference proteome</keyword>
<keyword evidence="7" id="KW-1133">Transmembrane helix</keyword>
<dbReference type="CDD" id="cd03507">
    <property type="entry name" value="Delta12-FADS-like"/>
    <property type="match status" value="1"/>
</dbReference>
<comment type="pathway">
    <text evidence="2">Lipid metabolism.</text>
</comment>
<keyword evidence="4" id="KW-0560">Oxidoreductase</keyword>
<feature type="domain" description="Fatty acid desaturase N-terminal" evidence="9">
    <location>
        <begin position="14"/>
        <end position="63"/>
    </location>
</feature>
<evidence type="ECO:0000259" key="8">
    <source>
        <dbReference type="Pfam" id="PF00487"/>
    </source>
</evidence>
<dbReference type="Gene3D" id="3.40.50.720">
    <property type="entry name" value="NAD(P)-binding Rossmann-like Domain"/>
    <property type="match status" value="1"/>
</dbReference>
<dbReference type="InterPro" id="IPR002347">
    <property type="entry name" value="SDR_fam"/>
</dbReference>
<proteinExistence type="inferred from homology"/>
<dbReference type="PRINTS" id="PR00080">
    <property type="entry name" value="SDRFAMILY"/>
</dbReference>
<dbReference type="Pfam" id="PF00106">
    <property type="entry name" value="adh_short"/>
    <property type="match status" value="1"/>
</dbReference>
<dbReference type="Proteomes" id="UP001234989">
    <property type="component" value="Chromosome 12"/>
</dbReference>
<evidence type="ECO:0000313" key="11">
    <source>
        <dbReference type="Proteomes" id="UP001234989"/>
    </source>
</evidence>
<dbReference type="InterPro" id="IPR005804">
    <property type="entry name" value="FA_desaturase_dom"/>
</dbReference>